<dbReference type="GO" id="GO:0004058">
    <property type="term" value="F:aromatic-L-amino-acid decarboxylase activity"/>
    <property type="evidence" value="ECO:0007669"/>
    <property type="project" value="UniProtKB-ARBA"/>
</dbReference>
<comment type="similarity">
    <text evidence="2 7">Belongs to the group II decarboxylase family.</text>
</comment>
<dbReference type="PROSITE" id="PS00392">
    <property type="entry name" value="DDC_GAD_HDC_YDC"/>
    <property type="match status" value="1"/>
</dbReference>
<dbReference type="InterPro" id="IPR021115">
    <property type="entry name" value="Pyridoxal-P_BS"/>
</dbReference>
<dbReference type="Pfam" id="PF00282">
    <property type="entry name" value="Pyridoxal_deC"/>
    <property type="match status" value="1"/>
</dbReference>
<keyword evidence="9" id="KW-1185">Reference proteome</keyword>
<dbReference type="OrthoDB" id="9803665at2"/>
<dbReference type="InterPro" id="IPR010977">
    <property type="entry name" value="Aromatic_deC"/>
</dbReference>
<dbReference type="GO" id="GO:0030170">
    <property type="term" value="F:pyridoxal phosphate binding"/>
    <property type="evidence" value="ECO:0007669"/>
    <property type="project" value="InterPro"/>
</dbReference>
<dbReference type="InterPro" id="IPR015421">
    <property type="entry name" value="PyrdxlP-dep_Trfase_major"/>
</dbReference>
<evidence type="ECO:0000256" key="4">
    <source>
        <dbReference type="ARBA" id="ARBA00022898"/>
    </source>
</evidence>
<dbReference type="GO" id="GO:0019752">
    <property type="term" value="P:carboxylic acid metabolic process"/>
    <property type="evidence" value="ECO:0007669"/>
    <property type="project" value="InterPro"/>
</dbReference>
<dbReference type="InterPro" id="IPR015424">
    <property type="entry name" value="PyrdxlP-dep_Trfase"/>
</dbReference>
<dbReference type="InParanoid" id="A0A540VED2"/>
<dbReference type="Gene3D" id="3.40.640.10">
    <property type="entry name" value="Type I PLP-dependent aspartate aminotransferase-like (Major domain)"/>
    <property type="match status" value="1"/>
</dbReference>
<dbReference type="PANTHER" id="PTHR11999:SF70">
    <property type="entry name" value="MIP05841P"/>
    <property type="match status" value="1"/>
</dbReference>
<sequence>MTPEEFRRYGRAVVDWIADYYERVESFPVLAQVEPGQIRASLPAEPPQQGEPFDAILADVERVILPGITHWQSPNFFAFFPANASGPSILAELLSAGLGVQGMLWATSPACTELETHVLDWLVQMLDLPAHFLSTSNGGGVIQDSASSASLCALLAARERATHFESNARGCDGRLVAYVSSQTHSSVEKAVKIAGLGAENLRVIPVDETFSMQPEALARQIQEDRRRGLVPCFVAATVGTTSSHAVDPLPAIGRICQAENVWLHVDGAMAGTAALCPEFRHIHDGLELADSYCFNPHKWMFTNFDCSCFYVRDRQVLIRTLSVLPEYLRNQATESGAVIDYRDWQIPLGRRFRALKLWFVIRHYGVQGLQHHIRRHVALAQEFARWVQADPRFELATPAPLNLVCFRHRAGDEINQQLLDRLNRSGRLYLTHTRLDGRLTLRMSIGQTHTERRHVEQAWSLITGLADELTPSADRAAGDATAR</sequence>
<dbReference type="PANTHER" id="PTHR11999">
    <property type="entry name" value="GROUP II PYRIDOXAL-5-PHOSPHATE DECARBOXYLASE"/>
    <property type="match status" value="1"/>
</dbReference>
<dbReference type="GO" id="GO:0008483">
    <property type="term" value="F:transaminase activity"/>
    <property type="evidence" value="ECO:0007669"/>
    <property type="project" value="UniProtKB-KW"/>
</dbReference>
<dbReference type="SUPFAM" id="SSF53383">
    <property type="entry name" value="PLP-dependent transferases"/>
    <property type="match status" value="1"/>
</dbReference>
<keyword evidence="5 7" id="KW-0456">Lyase</keyword>
<evidence type="ECO:0000256" key="1">
    <source>
        <dbReference type="ARBA" id="ARBA00001933"/>
    </source>
</evidence>
<dbReference type="EMBL" id="VIGC01000017">
    <property type="protein sequence ID" value="TQE95097.1"/>
    <property type="molecule type" value="Genomic_DNA"/>
</dbReference>
<dbReference type="Gene3D" id="3.90.1150.10">
    <property type="entry name" value="Aspartate Aminotransferase, domain 1"/>
    <property type="match status" value="1"/>
</dbReference>
<dbReference type="GO" id="GO:0005737">
    <property type="term" value="C:cytoplasm"/>
    <property type="evidence" value="ECO:0007669"/>
    <property type="project" value="TreeGrafter"/>
</dbReference>
<dbReference type="GO" id="GO:0006520">
    <property type="term" value="P:amino acid metabolic process"/>
    <property type="evidence" value="ECO:0007669"/>
    <property type="project" value="InterPro"/>
</dbReference>
<comment type="cofactor">
    <cofactor evidence="1 6 7">
        <name>pyridoxal 5'-phosphate</name>
        <dbReference type="ChEBI" id="CHEBI:597326"/>
    </cofactor>
</comment>
<dbReference type="InterPro" id="IPR002129">
    <property type="entry name" value="PyrdxlP-dep_de-COase"/>
</dbReference>
<evidence type="ECO:0000256" key="7">
    <source>
        <dbReference type="RuleBase" id="RU000382"/>
    </source>
</evidence>
<keyword evidence="4 6" id="KW-0663">Pyridoxal phosphate</keyword>
<dbReference type="PRINTS" id="PR00800">
    <property type="entry name" value="YHDCRBOXLASE"/>
</dbReference>
<organism evidence="8 9">
    <name type="scientific">Litorilinea aerophila</name>
    <dbReference type="NCBI Taxonomy" id="1204385"/>
    <lineage>
        <taxon>Bacteria</taxon>
        <taxon>Bacillati</taxon>
        <taxon>Chloroflexota</taxon>
        <taxon>Caldilineae</taxon>
        <taxon>Caldilineales</taxon>
        <taxon>Caldilineaceae</taxon>
        <taxon>Litorilinea</taxon>
    </lineage>
</organism>
<feature type="modified residue" description="N6-(pyridoxal phosphate)lysine" evidence="6">
    <location>
        <position position="298"/>
    </location>
</feature>
<evidence type="ECO:0000256" key="6">
    <source>
        <dbReference type="PIRSR" id="PIRSR602129-50"/>
    </source>
</evidence>
<accession>A0A540VED2</accession>
<dbReference type="InterPro" id="IPR015422">
    <property type="entry name" value="PyrdxlP-dep_Trfase_small"/>
</dbReference>
<dbReference type="FunFam" id="3.40.640.10:FF:000025">
    <property type="entry name" value="Histidine decarboxylase"/>
    <property type="match status" value="1"/>
</dbReference>
<dbReference type="AlphaFoldDB" id="A0A540VED2"/>
<protein>
    <submittedName>
        <fullName evidence="8">Aspartate aminotransferase family protein</fullName>
    </submittedName>
</protein>
<keyword evidence="3" id="KW-0210">Decarboxylase</keyword>
<keyword evidence="8" id="KW-0032">Aminotransferase</keyword>
<gene>
    <name evidence="8" type="ORF">FKZ61_13830</name>
</gene>
<evidence type="ECO:0000313" key="8">
    <source>
        <dbReference type="EMBL" id="TQE95097.1"/>
    </source>
</evidence>
<dbReference type="RefSeq" id="WP_141610774.1">
    <property type="nucleotide sequence ID" value="NZ_VIGC02000017.1"/>
</dbReference>
<dbReference type="Gene3D" id="1.20.1340.10">
    <property type="entry name" value="dopa decarboxylase, N-terminal domain"/>
    <property type="match status" value="1"/>
</dbReference>
<comment type="caution">
    <text evidence="8">The sequence shown here is derived from an EMBL/GenBank/DDBJ whole genome shotgun (WGS) entry which is preliminary data.</text>
</comment>
<dbReference type="CDD" id="cd06450">
    <property type="entry name" value="DOPA_deC_like"/>
    <property type="match status" value="1"/>
</dbReference>
<evidence type="ECO:0000256" key="2">
    <source>
        <dbReference type="ARBA" id="ARBA00009533"/>
    </source>
</evidence>
<evidence type="ECO:0000256" key="3">
    <source>
        <dbReference type="ARBA" id="ARBA00022793"/>
    </source>
</evidence>
<name>A0A540VED2_9CHLR</name>
<reference evidence="8 9" key="1">
    <citation type="submission" date="2019-06" db="EMBL/GenBank/DDBJ databases">
        <title>Genome sequence of Litorilinea aerophila BAA-2444.</title>
        <authorList>
            <person name="Maclea K.S."/>
            <person name="Maurais E.G."/>
            <person name="Iannazzi L.C."/>
        </authorList>
    </citation>
    <scope>NUCLEOTIDE SEQUENCE [LARGE SCALE GENOMIC DNA]</scope>
    <source>
        <strain evidence="8 9">ATCC BAA-2444</strain>
    </source>
</reference>
<evidence type="ECO:0000256" key="5">
    <source>
        <dbReference type="ARBA" id="ARBA00023239"/>
    </source>
</evidence>
<keyword evidence="8" id="KW-0808">Transferase</keyword>
<proteinExistence type="inferred from homology"/>
<dbReference type="Proteomes" id="UP000317371">
    <property type="component" value="Unassembled WGS sequence"/>
</dbReference>
<evidence type="ECO:0000313" key="9">
    <source>
        <dbReference type="Proteomes" id="UP000317371"/>
    </source>
</evidence>